<keyword evidence="2" id="KW-1185">Reference proteome</keyword>
<sequence length="106" mass="11211">MPVARLGRSSDGGRAARGCDAAARPLPIFGGGRITSPPERVPAGSQHPLRRVEQSVPVIATRRTRLLADLFSMIAWRSRLSCSIIALTGVARPDLLGGKAGTPWLS</sequence>
<dbReference type="RefSeq" id="WP_345361964.1">
    <property type="nucleotide sequence ID" value="NZ_BAABII010000006.1"/>
</dbReference>
<proteinExistence type="predicted"/>
<organism evidence="1 2">
    <name type="scientific">Saccharopolyspora cebuensis</name>
    <dbReference type="NCBI Taxonomy" id="418759"/>
    <lineage>
        <taxon>Bacteria</taxon>
        <taxon>Bacillati</taxon>
        <taxon>Actinomycetota</taxon>
        <taxon>Actinomycetes</taxon>
        <taxon>Pseudonocardiales</taxon>
        <taxon>Pseudonocardiaceae</taxon>
        <taxon>Saccharopolyspora</taxon>
    </lineage>
</organism>
<evidence type="ECO:0000313" key="2">
    <source>
        <dbReference type="Proteomes" id="UP001564626"/>
    </source>
</evidence>
<protein>
    <submittedName>
        <fullName evidence="1">Uncharacterized protein</fullName>
    </submittedName>
</protein>
<dbReference type="Proteomes" id="UP001564626">
    <property type="component" value="Unassembled WGS sequence"/>
</dbReference>
<reference evidence="1 2" key="1">
    <citation type="submission" date="2024-08" db="EMBL/GenBank/DDBJ databases">
        <title>Genome mining of Saccharopolyspora cebuensis PGLac3 from Nigerian medicinal plant.</title>
        <authorList>
            <person name="Ezeobiora C.E."/>
            <person name="Igbokwe N.H."/>
            <person name="Amin D.H."/>
            <person name="Mendie U.E."/>
        </authorList>
    </citation>
    <scope>NUCLEOTIDE SEQUENCE [LARGE SCALE GENOMIC DNA]</scope>
    <source>
        <strain evidence="1 2">PGLac3</strain>
    </source>
</reference>
<comment type="caution">
    <text evidence="1">The sequence shown here is derived from an EMBL/GenBank/DDBJ whole genome shotgun (WGS) entry which is preliminary data.</text>
</comment>
<dbReference type="EMBL" id="JBGEHV010000005">
    <property type="protein sequence ID" value="MEY8038658.1"/>
    <property type="molecule type" value="Genomic_DNA"/>
</dbReference>
<gene>
    <name evidence="1" type="ORF">AB8O55_04555</name>
</gene>
<evidence type="ECO:0000313" key="1">
    <source>
        <dbReference type="EMBL" id="MEY8038658.1"/>
    </source>
</evidence>
<accession>A0ABV4CDP2</accession>
<name>A0ABV4CDP2_9PSEU</name>